<evidence type="ECO:0000256" key="4">
    <source>
        <dbReference type="RuleBase" id="RU003888"/>
    </source>
</evidence>
<dbReference type="SUPFAM" id="SSF52080">
    <property type="entry name" value="Ribosomal proteins L15p and L18e"/>
    <property type="match status" value="1"/>
</dbReference>
<dbReference type="InterPro" id="IPR005749">
    <property type="entry name" value="Ribosomal_uL15_bac-type"/>
</dbReference>
<evidence type="ECO:0000256" key="3">
    <source>
        <dbReference type="ARBA" id="ARBA00023274"/>
    </source>
</evidence>
<reference evidence="7 8" key="1">
    <citation type="journal article" date="2020" name="J. Phycol.">
        <title>Comparative genome analysis reveals Cyanidiococcus gen. nov., a new extremophilic red algal genus sister to Cyanidioschyzon (Cyanidioschyzonaceae, Rhodophyta).</title>
        <authorList>
            <person name="Liu S.-L."/>
            <person name="Chiang Y.-R."/>
            <person name="Yoon H.S."/>
            <person name="Fu H.-Y."/>
        </authorList>
    </citation>
    <scope>NUCLEOTIDE SEQUENCE [LARGE SCALE GENOMIC DNA]</scope>
    <source>
        <strain evidence="7 8">THAL066</strain>
    </source>
</reference>
<sequence length="261" mass="27450">MGGMAFLSSFPRPISGVDGVVGRFSRVKSAWCPKLGAAPSTVRLAALRLRPATPARRSTAAHARTSGVQGLKALRVVDVEGKIPEEIANEQITLGNLAPAPGSTHRKKRKGRGISAGQGGSCGYGMRGQKSRSGASIRPGFEGGQMPLYRRIPKYRGRPPGPGHRRIEYLAVNVDGLNRFTEGAVVTPSALVEAGAIHRSKLRLFKILGNGELTVPNLTVKAHAFSSSAVQKIEAAGGKCVLISPTTGKDIEIPADEGSDE</sequence>
<dbReference type="GO" id="GO:0022625">
    <property type="term" value="C:cytosolic large ribosomal subunit"/>
    <property type="evidence" value="ECO:0007669"/>
    <property type="project" value="TreeGrafter"/>
</dbReference>
<dbReference type="PANTHER" id="PTHR12934:SF11">
    <property type="entry name" value="LARGE RIBOSOMAL SUBUNIT PROTEIN UL15M"/>
    <property type="match status" value="1"/>
</dbReference>
<comment type="similarity">
    <text evidence="1 4">Belongs to the universal ribosomal protein uL15 family.</text>
</comment>
<dbReference type="EMBL" id="VWRR01000002">
    <property type="protein sequence ID" value="KAF6004939.1"/>
    <property type="molecule type" value="Genomic_DNA"/>
</dbReference>
<dbReference type="HAMAP" id="MF_01341">
    <property type="entry name" value="Ribosomal_uL15"/>
    <property type="match status" value="1"/>
</dbReference>
<dbReference type="PANTHER" id="PTHR12934">
    <property type="entry name" value="50S RIBOSOMAL PROTEIN L15"/>
    <property type="match status" value="1"/>
</dbReference>
<dbReference type="Pfam" id="PF00828">
    <property type="entry name" value="Ribosomal_L27A"/>
    <property type="match status" value="1"/>
</dbReference>
<dbReference type="GO" id="GO:0003735">
    <property type="term" value="F:structural constituent of ribosome"/>
    <property type="evidence" value="ECO:0007669"/>
    <property type="project" value="InterPro"/>
</dbReference>
<protein>
    <submittedName>
        <fullName evidence="7">Ribosomal protein</fullName>
    </submittedName>
</protein>
<evidence type="ECO:0000313" key="7">
    <source>
        <dbReference type="EMBL" id="KAF6004939.1"/>
    </source>
</evidence>
<keyword evidence="2 4" id="KW-0689">Ribosomal protein</keyword>
<dbReference type="InterPro" id="IPR030878">
    <property type="entry name" value="Ribosomal_uL15"/>
</dbReference>
<evidence type="ECO:0000259" key="6">
    <source>
        <dbReference type="Pfam" id="PF00828"/>
    </source>
</evidence>
<dbReference type="InterPro" id="IPR036227">
    <property type="entry name" value="Ribosomal_uL15/eL18_sf"/>
</dbReference>
<feature type="domain" description="Large ribosomal subunit protein uL15/eL18" evidence="6">
    <location>
        <begin position="172"/>
        <end position="241"/>
    </location>
</feature>
<dbReference type="GO" id="GO:0006412">
    <property type="term" value="P:translation"/>
    <property type="evidence" value="ECO:0007669"/>
    <property type="project" value="InterPro"/>
</dbReference>
<comment type="caution">
    <text evidence="7">The sequence shown here is derived from an EMBL/GenBank/DDBJ whole genome shotgun (WGS) entry which is preliminary data.</text>
</comment>
<feature type="compositionally biased region" description="Gly residues" evidence="5">
    <location>
        <begin position="114"/>
        <end position="126"/>
    </location>
</feature>
<dbReference type="Gene3D" id="3.100.10.10">
    <property type="match status" value="1"/>
</dbReference>
<dbReference type="NCBIfam" id="TIGR01071">
    <property type="entry name" value="rplO_bact"/>
    <property type="match status" value="1"/>
</dbReference>
<keyword evidence="8" id="KW-1185">Reference proteome</keyword>
<proteinExistence type="inferred from homology"/>
<organism evidence="7 8">
    <name type="scientific">Cyanidiococcus yangmingshanensis</name>
    <dbReference type="NCBI Taxonomy" id="2690220"/>
    <lineage>
        <taxon>Eukaryota</taxon>
        <taxon>Rhodophyta</taxon>
        <taxon>Bangiophyceae</taxon>
        <taxon>Cyanidiales</taxon>
        <taxon>Cyanidiaceae</taxon>
        <taxon>Cyanidiococcus</taxon>
    </lineage>
</organism>
<gene>
    <name evidence="7" type="primary">PRPL15</name>
    <name evidence="7" type="ORF">F1559_004335</name>
</gene>
<dbReference type="InterPro" id="IPR001196">
    <property type="entry name" value="Ribosomal_uL15_CS"/>
</dbReference>
<feature type="region of interest" description="Disordered" evidence="5">
    <location>
        <begin position="96"/>
        <end position="142"/>
    </location>
</feature>
<evidence type="ECO:0000256" key="2">
    <source>
        <dbReference type="ARBA" id="ARBA00022980"/>
    </source>
</evidence>
<name>A0A7J7IQD1_9RHOD</name>
<keyword evidence="3 4" id="KW-0687">Ribonucleoprotein</keyword>
<accession>A0A7J7IQD1</accession>
<dbReference type="PROSITE" id="PS00475">
    <property type="entry name" value="RIBOSOMAL_L15"/>
    <property type="match status" value="1"/>
</dbReference>
<evidence type="ECO:0000313" key="8">
    <source>
        <dbReference type="Proteomes" id="UP000530660"/>
    </source>
</evidence>
<evidence type="ECO:0000256" key="1">
    <source>
        <dbReference type="ARBA" id="ARBA00007320"/>
    </source>
</evidence>
<dbReference type="InterPro" id="IPR021131">
    <property type="entry name" value="Ribosomal_uL15/eL18"/>
</dbReference>
<dbReference type="AlphaFoldDB" id="A0A7J7IQD1"/>
<evidence type="ECO:0000256" key="5">
    <source>
        <dbReference type="SAM" id="MobiDB-lite"/>
    </source>
</evidence>
<dbReference type="Proteomes" id="UP000530660">
    <property type="component" value="Unassembled WGS sequence"/>
</dbReference>
<dbReference type="OrthoDB" id="361383at2759"/>